<dbReference type="GO" id="GO:0009507">
    <property type="term" value="C:chloroplast"/>
    <property type="evidence" value="ECO:0007669"/>
    <property type="project" value="UniProtKB-SubCell"/>
</dbReference>
<evidence type="ECO:0000256" key="9">
    <source>
        <dbReference type="ARBA" id="ARBA00022946"/>
    </source>
</evidence>
<evidence type="ECO:0000256" key="3">
    <source>
        <dbReference type="ARBA" id="ARBA00007931"/>
    </source>
</evidence>
<dbReference type="Proteomes" id="UP000626109">
    <property type="component" value="Unassembled WGS sequence"/>
</dbReference>
<evidence type="ECO:0000256" key="4">
    <source>
        <dbReference type="ARBA" id="ARBA00022528"/>
    </source>
</evidence>
<evidence type="ECO:0000256" key="6">
    <source>
        <dbReference type="ARBA" id="ARBA00022670"/>
    </source>
</evidence>
<dbReference type="InterPro" id="IPR044838">
    <property type="entry name" value="EGY1-like"/>
</dbReference>
<evidence type="ECO:0000256" key="5">
    <source>
        <dbReference type="ARBA" id="ARBA00022640"/>
    </source>
</evidence>
<evidence type="ECO:0000256" key="10">
    <source>
        <dbReference type="ARBA" id="ARBA00022989"/>
    </source>
</evidence>
<evidence type="ECO:0000313" key="15">
    <source>
        <dbReference type="Proteomes" id="UP000626109"/>
    </source>
</evidence>
<organism evidence="14 15">
    <name type="scientific">Polarella glacialis</name>
    <name type="common">Dinoflagellate</name>
    <dbReference type="NCBI Taxonomy" id="89957"/>
    <lineage>
        <taxon>Eukaryota</taxon>
        <taxon>Sar</taxon>
        <taxon>Alveolata</taxon>
        <taxon>Dinophyceae</taxon>
        <taxon>Suessiales</taxon>
        <taxon>Suessiaceae</taxon>
        <taxon>Polarella</taxon>
    </lineage>
</organism>
<name>A0A813IUI2_POLGL</name>
<evidence type="ECO:0000313" key="16">
    <source>
        <dbReference type="Proteomes" id="UP000654075"/>
    </source>
</evidence>
<dbReference type="GO" id="GO:0016020">
    <property type="term" value="C:membrane"/>
    <property type="evidence" value="ECO:0007669"/>
    <property type="project" value="UniProtKB-SubCell"/>
</dbReference>
<evidence type="ECO:0000256" key="1">
    <source>
        <dbReference type="ARBA" id="ARBA00004141"/>
    </source>
</evidence>
<dbReference type="EMBL" id="CAJNNV010010855">
    <property type="protein sequence ID" value="CAE8599157.1"/>
    <property type="molecule type" value="Genomic_DNA"/>
</dbReference>
<dbReference type="PANTHER" id="PTHR31412:SF0">
    <property type="entry name" value="ZINC METALLOPROTEASE EGY1, CHLOROPLASTIC-RELATED"/>
    <property type="match status" value="1"/>
</dbReference>
<dbReference type="AlphaFoldDB" id="A0A813IUI2"/>
<evidence type="ECO:0000256" key="2">
    <source>
        <dbReference type="ARBA" id="ARBA00004229"/>
    </source>
</evidence>
<evidence type="ECO:0000313" key="14">
    <source>
        <dbReference type="EMBL" id="CAE8656685.1"/>
    </source>
</evidence>
<feature type="transmembrane region" description="Helical" evidence="12">
    <location>
        <begin position="317"/>
        <end position="343"/>
    </location>
</feature>
<accession>A0A813IUI2</accession>
<dbReference type="PANTHER" id="PTHR31412">
    <property type="entry name" value="ZINC METALLOPROTEASE EGY1"/>
    <property type="match status" value="1"/>
</dbReference>
<keyword evidence="5" id="KW-0934">Plastid</keyword>
<dbReference type="GO" id="GO:0008233">
    <property type="term" value="F:peptidase activity"/>
    <property type="evidence" value="ECO:0007669"/>
    <property type="project" value="UniProtKB-KW"/>
</dbReference>
<feature type="transmembrane region" description="Helical" evidence="12">
    <location>
        <begin position="269"/>
        <end position="297"/>
    </location>
</feature>
<evidence type="ECO:0000256" key="12">
    <source>
        <dbReference type="SAM" id="Phobius"/>
    </source>
</evidence>
<keyword evidence="16" id="KW-1185">Reference proteome</keyword>
<sequence length="346" mass="35977">VVISGNFRPGALQSWAETEVILRERLVQDMQRPGALHLLRREEDGADKLPENQQFELLVAEQTTAAEKEMSAENLMMFALTLAVAVFCTSLLGSYSPLQQMGAIVEPGTSLPVALLVGLVLTSELAKSAAAKLNGIALGPRSFLPSPQLGMLGVFAVPTEPVATRSAALAVALAGPLALAACSVLSLFAGHVMPDSFGAEVQLHPALLASTAWPLASLPSHCSAATWAGAQGLLMASLALLPQSPDGKVAWSCLAGRSKGSKLGDACAYIYPTFGLAAMWCFGPGFMAIPMTWSLLLVNASPREPPPALEEATEVPAAARLASGLVLAMASVAALPLPLNLLWGVH</sequence>
<dbReference type="OrthoDB" id="441088at2759"/>
<evidence type="ECO:0000313" key="13">
    <source>
        <dbReference type="EMBL" id="CAE8599157.1"/>
    </source>
</evidence>
<evidence type="ECO:0000256" key="7">
    <source>
        <dbReference type="ARBA" id="ARBA00022692"/>
    </source>
</evidence>
<keyword evidence="8" id="KW-0378">Hydrolase</keyword>
<keyword evidence="4" id="KW-0150">Chloroplast</keyword>
<feature type="non-terminal residue" evidence="14">
    <location>
        <position position="1"/>
    </location>
</feature>
<comment type="similarity">
    <text evidence="3">Belongs to the peptidase M50B family.</text>
</comment>
<keyword evidence="6" id="KW-0645">Protease</keyword>
<gene>
    <name evidence="13" type="ORF">PGLA1383_LOCUS17526</name>
    <name evidence="14" type="ORF">PGLA2088_LOCUS12332</name>
</gene>
<keyword evidence="9" id="KW-0809">Transit peptide</keyword>
<dbReference type="Proteomes" id="UP000654075">
    <property type="component" value="Unassembled WGS sequence"/>
</dbReference>
<dbReference type="EMBL" id="CAJNNW010014506">
    <property type="protein sequence ID" value="CAE8656685.1"/>
    <property type="molecule type" value="Genomic_DNA"/>
</dbReference>
<dbReference type="GO" id="GO:0006508">
    <property type="term" value="P:proteolysis"/>
    <property type="evidence" value="ECO:0007669"/>
    <property type="project" value="UniProtKB-KW"/>
</dbReference>
<evidence type="ECO:0000256" key="8">
    <source>
        <dbReference type="ARBA" id="ARBA00022801"/>
    </source>
</evidence>
<evidence type="ECO:0000256" key="11">
    <source>
        <dbReference type="ARBA" id="ARBA00023136"/>
    </source>
</evidence>
<keyword evidence="10 12" id="KW-1133">Transmembrane helix</keyword>
<feature type="transmembrane region" description="Helical" evidence="12">
    <location>
        <begin position="75"/>
        <end position="95"/>
    </location>
</feature>
<comment type="caution">
    <text evidence="14">The sequence shown here is derived from an EMBL/GenBank/DDBJ whole genome shotgun (WGS) entry which is preliminary data.</text>
</comment>
<comment type="subcellular location">
    <subcellularLocation>
        <location evidence="1">Membrane</location>
        <topology evidence="1">Multi-pass membrane protein</topology>
    </subcellularLocation>
    <subcellularLocation>
        <location evidence="2">Plastid</location>
        <location evidence="2">Chloroplast</location>
    </subcellularLocation>
</comment>
<proteinExistence type="inferred from homology"/>
<feature type="transmembrane region" description="Helical" evidence="12">
    <location>
        <begin position="167"/>
        <end position="188"/>
    </location>
</feature>
<reference evidence="14" key="1">
    <citation type="submission" date="2021-02" db="EMBL/GenBank/DDBJ databases">
        <authorList>
            <person name="Dougan E. K."/>
            <person name="Rhodes N."/>
            <person name="Thang M."/>
            <person name="Chan C."/>
        </authorList>
    </citation>
    <scope>NUCLEOTIDE SEQUENCE</scope>
</reference>
<keyword evidence="11 12" id="KW-0472">Membrane</keyword>
<protein>
    <submittedName>
        <fullName evidence="14">Uncharacterized protein</fullName>
    </submittedName>
</protein>
<keyword evidence="7 12" id="KW-0812">Transmembrane</keyword>